<name>A0ABQ8TKR7_PERAM</name>
<accession>A0ABQ8TKR7</accession>
<dbReference type="InterPro" id="IPR047157">
    <property type="entry name" value="PHRF1/Atg35"/>
</dbReference>
<dbReference type="InterPro" id="IPR057031">
    <property type="entry name" value="SFR19-like_C"/>
</dbReference>
<dbReference type="PANTHER" id="PTHR12618:SF20">
    <property type="entry name" value="PHD AND RING FINGER DOMAIN-CONTAINING PROTEIN 1"/>
    <property type="match status" value="1"/>
</dbReference>
<reference evidence="2 3" key="1">
    <citation type="journal article" date="2022" name="Allergy">
        <title>Genome assembly and annotation of Periplaneta americana reveal a comprehensive cockroach allergen profile.</title>
        <authorList>
            <person name="Wang L."/>
            <person name="Xiong Q."/>
            <person name="Saelim N."/>
            <person name="Wang L."/>
            <person name="Nong W."/>
            <person name="Wan A.T."/>
            <person name="Shi M."/>
            <person name="Liu X."/>
            <person name="Cao Q."/>
            <person name="Hui J.H.L."/>
            <person name="Sookrung N."/>
            <person name="Leung T.F."/>
            <person name="Tungtrongchitr A."/>
            <person name="Tsui S.K.W."/>
        </authorList>
    </citation>
    <scope>NUCLEOTIDE SEQUENCE [LARGE SCALE GENOMIC DNA]</scope>
    <source>
        <strain evidence="2">PWHHKU_190912</strain>
    </source>
</reference>
<dbReference type="Proteomes" id="UP001148838">
    <property type="component" value="Unassembled WGS sequence"/>
</dbReference>
<comment type="caution">
    <text evidence="2">The sequence shown here is derived from an EMBL/GenBank/DDBJ whole genome shotgun (WGS) entry which is preliminary data.</text>
</comment>
<proteinExistence type="predicted"/>
<evidence type="ECO:0000259" key="1">
    <source>
        <dbReference type="Pfam" id="PF23030"/>
    </source>
</evidence>
<sequence length="268" mass="31489">MYGTMIGMYSHKEYANMLFSYGFCNGKECAAVQEFRGYIYISGIADVEVMFDMVQHLPRILRDRSNPLEEYDSIDFKFLKKLNRQERVVEEVKLSLKPHYTKKHITKEEYKDILRRSVPKICHNKSGEINPIKISCLVEAYVKKYRYAKKKNASAGKTKITCVRIKFKYGNCNPRNIVRNKVCQRKDDIASGPHLWSNGQRVWLRNQVARVRILVGASYLVDFFRGFPSTQYEQMLGNFRCWTPDLFHRHYHLHIIQTLNNLDVDTAS</sequence>
<protein>
    <recommendedName>
        <fullName evidence="1">SFR19-like C-terminal domain-containing protein</fullName>
    </recommendedName>
</protein>
<organism evidence="2 3">
    <name type="scientific">Periplaneta americana</name>
    <name type="common">American cockroach</name>
    <name type="synonym">Blatta americana</name>
    <dbReference type="NCBI Taxonomy" id="6978"/>
    <lineage>
        <taxon>Eukaryota</taxon>
        <taxon>Metazoa</taxon>
        <taxon>Ecdysozoa</taxon>
        <taxon>Arthropoda</taxon>
        <taxon>Hexapoda</taxon>
        <taxon>Insecta</taxon>
        <taxon>Pterygota</taxon>
        <taxon>Neoptera</taxon>
        <taxon>Polyneoptera</taxon>
        <taxon>Dictyoptera</taxon>
        <taxon>Blattodea</taxon>
        <taxon>Blattoidea</taxon>
        <taxon>Blattidae</taxon>
        <taxon>Blattinae</taxon>
        <taxon>Periplaneta</taxon>
    </lineage>
</organism>
<evidence type="ECO:0000313" key="3">
    <source>
        <dbReference type="Proteomes" id="UP001148838"/>
    </source>
</evidence>
<dbReference type="EMBL" id="JAJSOF020000009">
    <property type="protein sequence ID" value="KAJ4446873.1"/>
    <property type="molecule type" value="Genomic_DNA"/>
</dbReference>
<evidence type="ECO:0000313" key="2">
    <source>
        <dbReference type="EMBL" id="KAJ4446873.1"/>
    </source>
</evidence>
<keyword evidence="3" id="KW-1185">Reference proteome</keyword>
<gene>
    <name evidence="2" type="ORF">ANN_13573</name>
</gene>
<feature type="domain" description="SFR19-like C-terminal" evidence="1">
    <location>
        <begin position="77"/>
        <end position="154"/>
    </location>
</feature>
<dbReference type="Pfam" id="PF23030">
    <property type="entry name" value="SCAF11-like_C"/>
    <property type="match status" value="1"/>
</dbReference>
<dbReference type="PANTHER" id="PTHR12618">
    <property type="entry name" value="PHD AND RING FINGER DOMAIN-CONTAINING PROTEIN 1"/>
    <property type="match status" value="1"/>
</dbReference>